<evidence type="ECO:0000256" key="1">
    <source>
        <dbReference type="ARBA" id="ARBA00023172"/>
    </source>
</evidence>
<proteinExistence type="predicted"/>
<reference evidence="2 3" key="1">
    <citation type="submission" date="2023-10" db="EMBL/GenBank/DDBJ databases">
        <title>Virgibacillus soli CC-YMP-6 genome.</title>
        <authorList>
            <person name="Miliotis G."/>
            <person name="Sengupta P."/>
            <person name="Hameed A."/>
            <person name="Chuvochina M."/>
            <person name="Mcdonagh F."/>
            <person name="Simpson A.C."/>
            <person name="Singh N.K."/>
            <person name="Rekha P.D."/>
            <person name="Raman K."/>
            <person name="Hugenholtz P."/>
            <person name="Venkateswaran K."/>
        </authorList>
    </citation>
    <scope>NUCLEOTIDE SEQUENCE [LARGE SCALE GENOMIC DNA]</scope>
    <source>
        <strain evidence="2 3">CC-YMP-6</strain>
    </source>
</reference>
<evidence type="ECO:0000313" key="3">
    <source>
        <dbReference type="Proteomes" id="UP001275315"/>
    </source>
</evidence>
<keyword evidence="3" id="KW-1185">Reference proteome</keyword>
<dbReference type="RefSeq" id="WP_320381360.1">
    <property type="nucleotide sequence ID" value="NZ_JAWDIQ010000003.1"/>
</dbReference>
<keyword evidence="1" id="KW-0233">DNA recombination</keyword>
<dbReference type="EMBL" id="JAWDIQ010000003">
    <property type="protein sequence ID" value="MDY0410473.1"/>
    <property type="molecule type" value="Genomic_DNA"/>
</dbReference>
<accession>A0ABU5CVS5</accession>
<organism evidence="2 3">
    <name type="scientific">Paracerasibacillus soli</name>
    <dbReference type="NCBI Taxonomy" id="480284"/>
    <lineage>
        <taxon>Bacteria</taxon>
        <taxon>Bacillati</taxon>
        <taxon>Bacillota</taxon>
        <taxon>Bacilli</taxon>
        <taxon>Bacillales</taxon>
        <taxon>Bacillaceae</taxon>
        <taxon>Paracerasibacillus</taxon>
    </lineage>
</organism>
<sequence>MADEVHIFDNHTLHIENDEKFSIKMADHYKERFKFYKRNGIIEGCQYNDKSWFLWTLGTRGTRLRLSFDLDMFSNVNVALKCYTLLLMDNGLTVRTIIRKLKIIKDSIFKTNLYSEEKVEDFYEYVLLEVPESFKYSHITYNLEFFNFFMPEHGEKFISRLMESDIKPYQSKTKTLPPFEDILTFSNELYNFFLNEETSSVLKEKYLPIFIWWQLTMFIPMRPHEFVRLQKSNLKKVNGQYQLTVKRSKPKYPNHIPPQTEFHITQDIGELIESYINLSEHYCTVDISAEERSYLFPIYMRARYYTKHNKKVSKIISHGKNIHTTTDMFNSLLKFFYKEVIQSSDIEQLSANSTRHLAICNMRMQGIDPLTISQMAGHASLYTQNHYANHLETFLESKVRLLSEQIKNKQMKITDFYTKEEVENLPVVQNLKTESVLNRTNRSYFRQIEGGYCTDKEFPSNCVPNCLLCPFFLLDVENRENTLRLLDETSVRLNKQYKDQLDTYYIVFQKLMNNMNQNKEHLNTPIDLNEQVNSVTKSINKTIEDIARTEALIMQVSEKNQGNEEN</sequence>
<protein>
    <submittedName>
        <fullName evidence="2">Tyrosine-type recombinase/integrase</fullName>
    </submittedName>
</protein>
<dbReference type="InterPro" id="IPR011010">
    <property type="entry name" value="DNA_brk_join_enz"/>
</dbReference>
<gene>
    <name evidence="2" type="ORF">RWD45_20380</name>
</gene>
<comment type="caution">
    <text evidence="2">The sequence shown here is derived from an EMBL/GenBank/DDBJ whole genome shotgun (WGS) entry which is preliminary data.</text>
</comment>
<dbReference type="Gene3D" id="1.10.443.10">
    <property type="entry name" value="Intergrase catalytic core"/>
    <property type="match status" value="1"/>
</dbReference>
<dbReference type="InterPro" id="IPR013762">
    <property type="entry name" value="Integrase-like_cat_sf"/>
</dbReference>
<name>A0ABU5CVS5_9BACI</name>
<evidence type="ECO:0000313" key="2">
    <source>
        <dbReference type="EMBL" id="MDY0410473.1"/>
    </source>
</evidence>
<dbReference type="SUPFAM" id="SSF56349">
    <property type="entry name" value="DNA breaking-rejoining enzymes"/>
    <property type="match status" value="1"/>
</dbReference>
<dbReference type="Proteomes" id="UP001275315">
    <property type="component" value="Unassembled WGS sequence"/>
</dbReference>